<organism evidence="1">
    <name type="scientific">marine sediment metagenome</name>
    <dbReference type="NCBI Taxonomy" id="412755"/>
    <lineage>
        <taxon>unclassified sequences</taxon>
        <taxon>metagenomes</taxon>
        <taxon>ecological metagenomes</taxon>
    </lineage>
</organism>
<reference evidence="1" key="1">
    <citation type="journal article" date="2014" name="Front. Microbiol.">
        <title>High frequency of phylogenetically diverse reductive dehalogenase-homologous genes in deep subseafloor sedimentary metagenomes.</title>
        <authorList>
            <person name="Kawai M."/>
            <person name="Futagami T."/>
            <person name="Toyoda A."/>
            <person name="Takaki Y."/>
            <person name="Nishi S."/>
            <person name="Hori S."/>
            <person name="Arai W."/>
            <person name="Tsubouchi T."/>
            <person name="Morono Y."/>
            <person name="Uchiyama I."/>
            <person name="Ito T."/>
            <person name="Fujiyama A."/>
            <person name="Inagaki F."/>
            <person name="Takami H."/>
        </authorList>
    </citation>
    <scope>NUCLEOTIDE SEQUENCE</scope>
    <source>
        <strain evidence="1">Expedition CK06-06</strain>
    </source>
</reference>
<comment type="caution">
    <text evidence="1">The sequence shown here is derived from an EMBL/GenBank/DDBJ whole genome shotgun (WGS) entry which is preliminary data.</text>
</comment>
<sequence>RAECPVCYEKWAAKEAHAITYRLEEAKKGNMGWGKVVHLTVSIPISDYHLVSEAYSKLRPKVYKTLKKVGFFGGSCIFHPYRVNKGTKKWYFSPHFHILGYGWIRGKKVASVYKSTGYIVVNHGVRKSVFATALYQLSHAGVKSGVHTVTWFGCLAYNKAKVKPEVREPEVCPLCGAELRPVVWLGAEGTDPLGDLPEGEYWVEPGGWAYNSRGGYPR</sequence>
<protein>
    <submittedName>
        <fullName evidence="1">Uncharacterized protein</fullName>
    </submittedName>
</protein>
<dbReference type="EMBL" id="BARV01004634">
    <property type="protein sequence ID" value="GAI05300.1"/>
    <property type="molecule type" value="Genomic_DNA"/>
</dbReference>
<feature type="non-terminal residue" evidence="1">
    <location>
        <position position="1"/>
    </location>
</feature>
<name>X1LSB1_9ZZZZ</name>
<gene>
    <name evidence="1" type="ORF">S06H3_10140</name>
</gene>
<evidence type="ECO:0000313" key="1">
    <source>
        <dbReference type="EMBL" id="GAI05300.1"/>
    </source>
</evidence>
<accession>X1LSB1</accession>
<dbReference type="AlphaFoldDB" id="X1LSB1"/>
<proteinExistence type="predicted"/>